<feature type="chain" id="PRO_5004487192" evidence="2">
    <location>
        <begin position="26"/>
        <end position="436"/>
    </location>
</feature>
<dbReference type="Proteomes" id="UP000014071">
    <property type="component" value="Unassembled WGS sequence"/>
</dbReference>
<evidence type="ECO:0000256" key="2">
    <source>
        <dbReference type="SAM" id="SignalP"/>
    </source>
</evidence>
<dbReference type="STRING" id="1305764.R9NX10"/>
<proteinExistence type="predicted"/>
<reference evidence="4" key="1">
    <citation type="journal article" date="2013" name="Genome Announc.">
        <title>Draft genome sequence of the basidiomycetous yeast-like fungus Pseudozyma hubeiensis SY62, which produces an abundant amount of the biosurfactant mannosylerythritol lipids.</title>
        <authorList>
            <person name="Konishi M."/>
            <person name="Hatada Y."/>
            <person name="Horiuchi J."/>
        </authorList>
    </citation>
    <scope>NUCLEOTIDE SEQUENCE [LARGE SCALE GENOMIC DNA]</scope>
    <source>
        <strain evidence="4">SY62</strain>
    </source>
</reference>
<dbReference type="InterPro" id="IPR050261">
    <property type="entry name" value="FrsA_esterase"/>
</dbReference>
<dbReference type="GO" id="GO:0016787">
    <property type="term" value="F:hydrolase activity"/>
    <property type="evidence" value="ECO:0007669"/>
    <property type="project" value="UniProtKB-KW"/>
</dbReference>
<protein>
    <submittedName>
        <fullName evidence="3">Conidial pigment biosynthesis protein</fullName>
    </submittedName>
</protein>
<dbReference type="AlphaFoldDB" id="R9NX10"/>
<dbReference type="PANTHER" id="PTHR22946">
    <property type="entry name" value="DIENELACTONE HYDROLASE DOMAIN-CONTAINING PROTEIN-RELATED"/>
    <property type="match status" value="1"/>
</dbReference>
<dbReference type="GeneID" id="24106039"/>
<dbReference type="eggNOG" id="ENOG502S29V">
    <property type="taxonomic scope" value="Eukaryota"/>
</dbReference>
<feature type="signal peptide" evidence="2">
    <location>
        <begin position="1"/>
        <end position="25"/>
    </location>
</feature>
<name>R9NX10_PSEHS</name>
<dbReference type="InterPro" id="IPR029058">
    <property type="entry name" value="AB_hydrolase_fold"/>
</dbReference>
<dbReference type="Gene3D" id="3.40.50.1820">
    <property type="entry name" value="alpha/beta hydrolase"/>
    <property type="match status" value="1"/>
</dbReference>
<keyword evidence="1" id="KW-0378">Hydrolase</keyword>
<dbReference type="InterPro" id="IPR010520">
    <property type="entry name" value="FrsA-like"/>
</dbReference>
<keyword evidence="4" id="KW-1185">Reference proteome</keyword>
<accession>R9NX10</accession>
<evidence type="ECO:0000313" key="3">
    <source>
        <dbReference type="EMBL" id="GAC93173.1"/>
    </source>
</evidence>
<keyword evidence="2" id="KW-0732">Signal</keyword>
<dbReference type="OrthoDB" id="5409895at2759"/>
<gene>
    <name evidence="3" type="ORF">PHSY_000736</name>
</gene>
<dbReference type="RefSeq" id="XP_012186760.1">
    <property type="nucleotide sequence ID" value="XM_012331370.1"/>
</dbReference>
<organism evidence="3 4">
    <name type="scientific">Pseudozyma hubeiensis (strain SY62)</name>
    <name type="common">Yeast</name>
    <dbReference type="NCBI Taxonomy" id="1305764"/>
    <lineage>
        <taxon>Eukaryota</taxon>
        <taxon>Fungi</taxon>
        <taxon>Dikarya</taxon>
        <taxon>Basidiomycota</taxon>
        <taxon>Ustilaginomycotina</taxon>
        <taxon>Ustilaginomycetes</taxon>
        <taxon>Ustilaginales</taxon>
        <taxon>Ustilaginaceae</taxon>
        <taxon>Pseudozyma</taxon>
    </lineage>
</organism>
<evidence type="ECO:0000256" key="1">
    <source>
        <dbReference type="ARBA" id="ARBA00022801"/>
    </source>
</evidence>
<dbReference type="PANTHER" id="PTHR22946:SF12">
    <property type="entry name" value="CONIDIAL PIGMENT BIOSYNTHESIS PROTEIN AYG1 (AFU_ORTHOLOGUE AFUA_2G17550)"/>
    <property type="match status" value="1"/>
</dbReference>
<dbReference type="EMBL" id="DF238772">
    <property type="protein sequence ID" value="GAC93173.1"/>
    <property type="molecule type" value="Genomic_DNA"/>
</dbReference>
<dbReference type="HOGENOM" id="CLU_053723_1_0_1"/>
<dbReference type="Pfam" id="PF06500">
    <property type="entry name" value="FrsA-like"/>
    <property type="match status" value="1"/>
</dbReference>
<dbReference type="SUPFAM" id="SSF53474">
    <property type="entry name" value="alpha/beta-Hydrolases"/>
    <property type="match status" value="1"/>
</dbReference>
<sequence length="436" mass="49061">MKSFKALLGFDCLLLLASWAASASADADNSTDALITYGQSTMNDTSPYTYHNSISAWYNDLLKVSLQRKAWPIDSYADGDDFAPIFELLEATYPSQTVAELDDDQWAEPFNFKGKELLQIADDLNEKKQTQNATNYYMRAANVFRVAYFPWVHEQTSQSKAKLYAWKMDKRAFKHALNSMDAFDVSKSGASLGGDEILDIPLRVFKAKNAVGTQPVVVVITGLDHYHTYMLPQITALTSYNFTVVTVAMPGTADSPITGKDSLAEEEYWTSIVDWLTNNPELFDTSCISFWGISMGSYWAVRVSRVERYRVRRVVSQGTASHYAFTRTWLEAAERLSYPASLQLALAHAFGYVDAESFKEDVEQYSLLQQGILDQDATTLIAVNGEKDTTFPIDDQRILAEHGPGALLRWFPHMGHNGEPLSSPWLLDFWQQRNAC</sequence>
<evidence type="ECO:0000313" key="4">
    <source>
        <dbReference type="Proteomes" id="UP000014071"/>
    </source>
</evidence>